<evidence type="ECO:0000313" key="1">
    <source>
        <dbReference type="EMBL" id="ATC83073.1"/>
    </source>
</evidence>
<accession>A0ACA8DYE0</accession>
<keyword evidence="2" id="KW-1185">Reference proteome</keyword>
<proteinExistence type="predicted"/>
<dbReference type="EMBL" id="CP011011">
    <property type="protein sequence ID" value="ATC83073.1"/>
    <property type="molecule type" value="Genomic_DNA"/>
</dbReference>
<organism evidence="1 2">
    <name type="scientific">Pseudoalteromonas agarivorans DSM 14585</name>
    <dbReference type="NCBI Taxonomy" id="1312369"/>
    <lineage>
        <taxon>Bacteria</taxon>
        <taxon>Pseudomonadati</taxon>
        <taxon>Pseudomonadota</taxon>
        <taxon>Gammaproteobacteria</taxon>
        <taxon>Alteromonadales</taxon>
        <taxon>Pseudoalteromonadaceae</taxon>
        <taxon>Pseudoalteromonas</taxon>
    </lineage>
</organism>
<name>A0ACA8DYE0_9GAMM</name>
<sequence>MPRSVNQESLYVCEDVVSVKGGSSSVVTEFGLFLFVRLYF</sequence>
<evidence type="ECO:0000313" key="2">
    <source>
        <dbReference type="Proteomes" id="UP000217277"/>
    </source>
</evidence>
<gene>
    <name evidence="1" type="ORF">PAGA_a2855</name>
</gene>
<dbReference type="Proteomes" id="UP000217277">
    <property type="component" value="Chromosome I"/>
</dbReference>
<reference evidence="1" key="1">
    <citation type="submission" date="2015-03" db="EMBL/GenBank/DDBJ databases">
        <authorList>
            <person name="Xie B.-B."/>
            <person name="Rong J.-C."/>
            <person name="Qin Q.-L."/>
            <person name="Zhang Y.-Z."/>
        </authorList>
    </citation>
    <scope>NUCLEOTIDE SEQUENCE</scope>
    <source>
        <strain evidence="1">DSM 14585</strain>
    </source>
</reference>
<protein>
    <submittedName>
        <fullName evidence="1">Uncharacterized protein</fullName>
    </submittedName>
</protein>